<evidence type="ECO:0000313" key="7">
    <source>
        <dbReference type="Proteomes" id="UP000254869"/>
    </source>
</evidence>
<evidence type="ECO:0000256" key="4">
    <source>
        <dbReference type="ARBA" id="ARBA00023163"/>
    </source>
</evidence>
<dbReference type="Pfam" id="PF04198">
    <property type="entry name" value="Sugar-bind"/>
    <property type="match status" value="1"/>
</dbReference>
<keyword evidence="7" id="KW-1185">Reference proteome</keyword>
<organism evidence="6 7">
    <name type="scientific">Nocardia pseudobrasiliensis</name>
    <dbReference type="NCBI Taxonomy" id="45979"/>
    <lineage>
        <taxon>Bacteria</taxon>
        <taxon>Bacillati</taxon>
        <taxon>Actinomycetota</taxon>
        <taxon>Actinomycetes</taxon>
        <taxon>Mycobacteriales</taxon>
        <taxon>Nocardiaceae</taxon>
        <taxon>Nocardia</taxon>
    </lineage>
</organism>
<dbReference type="InterPro" id="IPR007324">
    <property type="entry name" value="Sugar-bd_dom_put"/>
</dbReference>
<comment type="caution">
    <text evidence="6">The sequence shown here is derived from an EMBL/GenBank/DDBJ whole genome shotgun (WGS) entry which is preliminary data.</text>
</comment>
<protein>
    <submittedName>
        <fullName evidence="6">DNA-binding transcriptional regulator LsrR (DeoR family)</fullName>
    </submittedName>
</protein>
<evidence type="ECO:0000313" key="6">
    <source>
        <dbReference type="EMBL" id="RDI62812.1"/>
    </source>
</evidence>
<evidence type="ECO:0000256" key="3">
    <source>
        <dbReference type="ARBA" id="ARBA00023125"/>
    </source>
</evidence>
<accession>A0A370HWE7</accession>
<evidence type="ECO:0000256" key="2">
    <source>
        <dbReference type="ARBA" id="ARBA00023015"/>
    </source>
</evidence>
<keyword evidence="4" id="KW-0804">Transcription</keyword>
<dbReference type="SUPFAM" id="SSF100950">
    <property type="entry name" value="NagB/RpiA/CoA transferase-like"/>
    <property type="match status" value="1"/>
</dbReference>
<dbReference type="Gene3D" id="3.40.50.1360">
    <property type="match status" value="1"/>
</dbReference>
<sequence>MHGEVERELEAAYGLTEAVVLGTLAEGSPTGLQSLAHAAVGVLSRRLRPTDTLGFTWGPETIAVARELRSNSARCATVVQLDGALTSSDYQTGVDFTLGRCASQLQATPVRLHAPLYADAATVTALHRDSILGRALATGRAADVMMFGVGTVSTATTLFDGSYLDTAILDELRGLGAIGEVGGRFFRADGSEIAGALAARTVSIDLDAVRSCRTTMLIGGGAVRHEAVLGALRGGLATILITDIDCARWLLEQKEGRP</sequence>
<dbReference type="InterPro" id="IPR037171">
    <property type="entry name" value="NagB/RpiA_transferase-like"/>
</dbReference>
<name>A0A370HWE7_9NOCA</name>
<gene>
    <name evidence="6" type="ORF">DFR76_112130</name>
</gene>
<evidence type="ECO:0000256" key="1">
    <source>
        <dbReference type="ARBA" id="ARBA00010466"/>
    </source>
</evidence>
<feature type="domain" description="Sugar-binding" evidence="5">
    <location>
        <begin position="4"/>
        <end position="252"/>
    </location>
</feature>
<dbReference type="InterPro" id="IPR051054">
    <property type="entry name" value="SorC_transcr_regulators"/>
</dbReference>
<keyword evidence="2" id="KW-0805">Transcription regulation</keyword>
<dbReference type="GO" id="GO:0030246">
    <property type="term" value="F:carbohydrate binding"/>
    <property type="evidence" value="ECO:0007669"/>
    <property type="project" value="InterPro"/>
</dbReference>
<comment type="similarity">
    <text evidence="1">Belongs to the SorC transcriptional regulatory family.</text>
</comment>
<proteinExistence type="inferred from homology"/>
<dbReference type="STRING" id="1210086.GCA_001613105_05311"/>
<keyword evidence="3 6" id="KW-0238">DNA-binding</keyword>
<evidence type="ECO:0000259" key="5">
    <source>
        <dbReference type="Pfam" id="PF04198"/>
    </source>
</evidence>
<dbReference type="AlphaFoldDB" id="A0A370HWE7"/>
<dbReference type="PANTHER" id="PTHR34294:SF1">
    <property type="entry name" value="TRANSCRIPTIONAL REGULATOR LSRR"/>
    <property type="match status" value="1"/>
</dbReference>
<dbReference type="EMBL" id="QQBC01000012">
    <property type="protein sequence ID" value="RDI62812.1"/>
    <property type="molecule type" value="Genomic_DNA"/>
</dbReference>
<dbReference type="PANTHER" id="PTHR34294">
    <property type="entry name" value="TRANSCRIPTIONAL REGULATOR-RELATED"/>
    <property type="match status" value="1"/>
</dbReference>
<reference evidence="6 7" key="1">
    <citation type="submission" date="2018-07" db="EMBL/GenBank/DDBJ databases">
        <title>Genomic Encyclopedia of Type Strains, Phase IV (KMG-IV): sequencing the most valuable type-strain genomes for metagenomic binning, comparative biology and taxonomic classification.</title>
        <authorList>
            <person name="Goeker M."/>
        </authorList>
    </citation>
    <scope>NUCLEOTIDE SEQUENCE [LARGE SCALE GENOMIC DNA]</scope>
    <source>
        <strain evidence="6 7">DSM 44290</strain>
    </source>
</reference>
<dbReference type="GO" id="GO:0003677">
    <property type="term" value="F:DNA binding"/>
    <property type="evidence" value="ECO:0007669"/>
    <property type="project" value="UniProtKB-KW"/>
</dbReference>
<dbReference type="Proteomes" id="UP000254869">
    <property type="component" value="Unassembled WGS sequence"/>
</dbReference>